<feature type="region of interest" description="Disordered" evidence="1">
    <location>
        <begin position="360"/>
        <end position="388"/>
    </location>
</feature>
<reference evidence="3" key="1">
    <citation type="submission" date="2020-02" db="EMBL/GenBank/DDBJ databases">
        <authorList>
            <person name="Meier V. D."/>
        </authorList>
    </citation>
    <scope>NUCLEOTIDE SEQUENCE</scope>
    <source>
        <strain evidence="3">AVDCRST_MAG63</strain>
    </source>
</reference>
<evidence type="ECO:0000313" key="3">
    <source>
        <dbReference type="EMBL" id="CAA9284809.1"/>
    </source>
</evidence>
<dbReference type="InterPro" id="IPR011050">
    <property type="entry name" value="Pectin_lyase_fold/virulence"/>
</dbReference>
<accession>A0A6J4JQV9</accession>
<evidence type="ECO:0000256" key="1">
    <source>
        <dbReference type="SAM" id="MobiDB-lite"/>
    </source>
</evidence>
<organism evidence="3">
    <name type="scientific">uncultured Armatimonadetes bacterium</name>
    <dbReference type="NCBI Taxonomy" id="157466"/>
    <lineage>
        <taxon>Bacteria</taxon>
        <taxon>Bacillati</taxon>
        <taxon>Armatimonadota</taxon>
        <taxon>environmental samples</taxon>
    </lineage>
</organism>
<evidence type="ECO:0000259" key="2">
    <source>
        <dbReference type="Pfam" id="PF13229"/>
    </source>
</evidence>
<dbReference type="InterPro" id="IPR012334">
    <property type="entry name" value="Pectin_lyas_fold"/>
</dbReference>
<dbReference type="SUPFAM" id="SSF51126">
    <property type="entry name" value="Pectin lyase-like"/>
    <property type="match status" value="1"/>
</dbReference>
<sequence>MPARPWFPKAPFLPPPAGRVTRVADPEAIYRAAAGARPGETILIAEGVYAMPRPLEIKTDRVTVRGASGAREKVILDGGNQGELIRITNCSGVTIADLTVQNVRWNGIKLNSETDVQRASIYNCVLRNIWQRAIKGVLVPAENRERIRPRGCRIRYCLFANDRAKRFEDDPADTPENFGGNYIGGIDVMYPTDWVISDNVFVGIRGRTGEARGAVFLWHDAVGCVVERNVLIDCDSGICLGNSSRNAETKVHATRCVVRNNFLTRVPENGILADYTRDCRILNNTVYDPDSRRGRLIRLVHDNDGLLVANNLVCGPRIRVESQSRLVLRNNLEKVLDPAAFAAPADGDLRLTRRATEAIDRAEPRADVRDDIDGKPRRGRPDIGAHEL</sequence>
<dbReference type="InterPro" id="IPR039448">
    <property type="entry name" value="Beta_helix"/>
</dbReference>
<gene>
    <name evidence="3" type="ORF">AVDCRST_MAG63-3892</name>
</gene>
<dbReference type="EMBL" id="CADCTO010000520">
    <property type="protein sequence ID" value="CAA9284809.1"/>
    <property type="molecule type" value="Genomic_DNA"/>
</dbReference>
<protein>
    <recommendedName>
        <fullName evidence="2">Right handed beta helix domain-containing protein</fullName>
    </recommendedName>
</protein>
<dbReference type="InterPro" id="IPR006626">
    <property type="entry name" value="PbH1"/>
</dbReference>
<feature type="domain" description="Right handed beta helix" evidence="2">
    <location>
        <begin position="85"/>
        <end position="286"/>
    </location>
</feature>
<dbReference type="Gene3D" id="2.160.20.10">
    <property type="entry name" value="Single-stranded right-handed beta-helix, Pectin lyase-like"/>
    <property type="match status" value="1"/>
</dbReference>
<name>A0A6J4JQV9_9BACT</name>
<proteinExistence type="predicted"/>
<dbReference type="SMART" id="SM00710">
    <property type="entry name" value="PbH1"/>
    <property type="match status" value="5"/>
</dbReference>
<dbReference type="Pfam" id="PF13229">
    <property type="entry name" value="Beta_helix"/>
    <property type="match status" value="1"/>
</dbReference>
<dbReference type="AlphaFoldDB" id="A0A6J4JQV9"/>